<evidence type="ECO:0000313" key="1">
    <source>
        <dbReference type="EMBL" id="DAG97987.1"/>
    </source>
</evidence>
<proteinExistence type="predicted"/>
<organism evidence="1">
    <name type="scientific">Ackermannviridae sp</name>
    <dbReference type="NCBI Taxonomy" id="2831612"/>
    <lineage>
        <taxon>Viruses</taxon>
        <taxon>Duplodnaviria</taxon>
        <taxon>Heunggongvirae</taxon>
        <taxon>Uroviricota</taxon>
        <taxon>Caudoviricetes</taxon>
        <taxon>Pantevenvirales</taxon>
        <taxon>Ackermannviridae</taxon>
    </lineage>
</organism>
<protein>
    <submittedName>
        <fullName evidence="1">Uncharacterized protein</fullName>
    </submittedName>
</protein>
<dbReference type="EMBL" id="BK035393">
    <property type="protein sequence ID" value="DAG97987.1"/>
    <property type="molecule type" value="Genomic_DNA"/>
</dbReference>
<accession>A0A8S5VTQ5</accession>
<sequence length="234" mass="27599">MLILDNSKDYYDYIQGVYGVDRKIVFDRHAFNLQHEDVRFSCHDNLAYFLVEVATTWYMLRVDVDPERDSLRGEHPFQRLSFYHKDIRSLSLICTKEIDEKEKLSDSVSFLLNIDNAHTVFSMFMSYMITHGRKYGFGDERIDYDDMFRSLFEMSASEIVPKVARFGFESYFHCKNPLLKCINFGGIVPPEEMFIKIQNFLSAQIKDGVEVKMTDEQKIVGYGFDKKTSFRKRK</sequence>
<name>A0A8S5VTQ5_9CAUD</name>
<reference evidence="1" key="1">
    <citation type="journal article" date="2021" name="Proc. Natl. Acad. Sci. U.S.A.">
        <title>A Catalog of Tens of Thousands of Viruses from Human Metagenomes Reveals Hidden Associations with Chronic Diseases.</title>
        <authorList>
            <person name="Tisza M.J."/>
            <person name="Buck C.B."/>
        </authorList>
    </citation>
    <scope>NUCLEOTIDE SEQUENCE</scope>
    <source>
        <strain evidence="1">CtASH1</strain>
    </source>
</reference>